<evidence type="ECO:0000313" key="1">
    <source>
        <dbReference type="EMBL" id="KGE77750.1"/>
    </source>
</evidence>
<dbReference type="EMBL" id="JOKD01000031">
    <property type="protein sequence ID" value="KGE77750.1"/>
    <property type="molecule type" value="Genomic_DNA"/>
</dbReference>
<keyword evidence="2" id="KW-1185">Reference proteome</keyword>
<name>A0ABR4WTQ6_9GAMM</name>
<sequence length="231" mass="24466">MTETSMPHPTPLPCPDFAASAPRPLSTPHWAEGGGIEVLPRIFEDAITLAVMRRPVGSELLAGALAQVEAGRPLSFNWRGAPGVEMRTALFETLAAPAASVALVEDVVILAEAMAFLFDTDTVGLRLRLMDAPMCPRFHCDNLPVRMITTYLGPGSEWLPEAAVNRAGLGAPSAAKPAIVRDDGAIRRLESGDVALLKGSGWIGNESHGLVHRSPALAEGQPRLLLTIDPG</sequence>
<gene>
    <name evidence="1" type="ORF">FP66_08215</name>
</gene>
<dbReference type="InterPro" id="IPR014955">
    <property type="entry name" value="DUF1826"/>
</dbReference>
<organism evidence="1 2">
    <name type="scientific">Halomonas salina</name>
    <dbReference type="NCBI Taxonomy" id="42565"/>
    <lineage>
        <taxon>Bacteria</taxon>
        <taxon>Pseudomonadati</taxon>
        <taxon>Pseudomonadota</taxon>
        <taxon>Gammaproteobacteria</taxon>
        <taxon>Oceanospirillales</taxon>
        <taxon>Halomonadaceae</taxon>
        <taxon>Halomonas</taxon>
    </lineage>
</organism>
<comment type="caution">
    <text evidence="1">The sequence shown here is derived from an EMBL/GenBank/DDBJ whole genome shotgun (WGS) entry which is preliminary data.</text>
</comment>
<accession>A0ABR4WTQ6</accession>
<dbReference type="Proteomes" id="UP000029721">
    <property type="component" value="Unassembled WGS sequence"/>
</dbReference>
<reference evidence="1 2" key="1">
    <citation type="submission" date="2014-06" db="EMBL/GenBank/DDBJ databases">
        <title>Draft genome sequence of an extremely salt tolerant bacteria Halomonas salina/CIFRI 1.</title>
        <authorList>
            <person name="Behera B.D."/>
            <person name="Meena D.K."/>
            <person name="Das P."/>
            <person name="Maharana J."/>
            <person name="Paria P."/>
            <person name="Sharma A.P."/>
            <person name="Shamsudheen K.V."/>
            <person name="Rijit J."/>
            <person name="Dixit V."/>
            <person name="Verma A."/>
            <person name="Scaria V."/>
            <person name="Sivasubbu S."/>
        </authorList>
    </citation>
    <scope>NUCLEOTIDE SEQUENCE [LARGE SCALE GENOMIC DNA]</scope>
    <source>
        <strain evidence="1 2">CIFRI 1</strain>
    </source>
</reference>
<evidence type="ECO:0008006" key="3">
    <source>
        <dbReference type="Google" id="ProtNLM"/>
    </source>
</evidence>
<protein>
    <recommendedName>
        <fullName evidence="3">DUF1826 domain-containing protein</fullName>
    </recommendedName>
</protein>
<proteinExistence type="predicted"/>
<dbReference type="Pfam" id="PF08856">
    <property type="entry name" value="DUF1826"/>
    <property type="match status" value="1"/>
</dbReference>
<evidence type="ECO:0000313" key="2">
    <source>
        <dbReference type="Proteomes" id="UP000029721"/>
    </source>
</evidence>